<feature type="non-terminal residue" evidence="3">
    <location>
        <position position="67"/>
    </location>
</feature>
<evidence type="ECO:0000259" key="2">
    <source>
        <dbReference type="Pfam" id="PF00005"/>
    </source>
</evidence>
<dbReference type="PANTHER" id="PTHR42781">
    <property type="entry name" value="SPERMIDINE/PUTRESCINE IMPORT ATP-BINDING PROTEIN POTA"/>
    <property type="match status" value="1"/>
</dbReference>
<dbReference type="SUPFAM" id="SSF52540">
    <property type="entry name" value="P-loop containing nucleoside triphosphate hydrolases"/>
    <property type="match status" value="1"/>
</dbReference>
<dbReference type="GO" id="GO:0016887">
    <property type="term" value="F:ATP hydrolysis activity"/>
    <property type="evidence" value="ECO:0007669"/>
    <property type="project" value="InterPro"/>
</dbReference>
<dbReference type="EMBL" id="BARV01042080">
    <property type="protein sequence ID" value="GAI46634.1"/>
    <property type="molecule type" value="Genomic_DNA"/>
</dbReference>
<dbReference type="InterPro" id="IPR027417">
    <property type="entry name" value="P-loop_NTPase"/>
</dbReference>
<accession>X1QTN8</accession>
<gene>
    <name evidence="3" type="ORF">S06H3_63440</name>
</gene>
<dbReference type="PANTHER" id="PTHR42781:SF4">
    <property type="entry name" value="SPERMIDINE_PUTRESCINE IMPORT ATP-BINDING PROTEIN POTA"/>
    <property type="match status" value="1"/>
</dbReference>
<protein>
    <recommendedName>
        <fullName evidence="2">ABC transporter domain-containing protein</fullName>
    </recommendedName>
</protein>
<evidence type="ECO:0000313" key="3">
    <source>
        <dbReference type="EMBL" id="GAI46634.1"/>
    </source>
</evidence>
<dbReference type="Gene3D" id="3.40.50.300">
    <property type="entry name" value="P-loop containing nucleotide triphosphate hydrolases"/>
    <property type="match status" value="1"/>
</dbReference>
<dbReference type="Pfam" id="PF00005">
    <property type="entry name" value="ABC_tran"/>
    <property type="match status" value="1"/>
</dbReference>
<sequence>MIRVKNLCVELGDFQLKDIELTVDEGEYFIVLGPTGAGKTVLLESIAGLYPVKSGQIWLRGREVTSL</sequence>
<reference evidence="3" key="1">
    <citation type="journal article" date="2014" name="Front. Microbiol.">
        <title>High frequency of phylogenetically diverse reductive dehalogenase-homologous genes in deep subseafloor sedimentary metagenomes.</title>
        <authorList>
            <person name="Kawai M."/>
            <person name="Futagami T."/>
            <person name="Toyoda A."/>
            <person name="Takaki Y."/>
            <person name="Nishi S."/>
            <person name="Hori S."/>
            <person name="Arai W."/>
            <person name="Tsubouchi T."/>
            <person name="Morono Y."/>
            <person name="Uchiyama I."/>
            <person name="Ito T."/>
            <person name="Fujiyama A."/>
            <person name="Inagaki F."/>
            <person name="Takami H."/>
        </authorList>
    </citation>
    <scope>NUCLEOTIDE SEQUENCE</scope>
    <source>
        <strain evidence="3">Expedition CK06-06</strain>
    </source>
</reference>
<name>X1QTN8_9ZZZZ</name>
<dbReference type="InterPro" id="IPR003439">
    <property type="entry name" value="ABC_transporter-like_ATP-bd"/>
</dbReference>
<keyword evidence="1" id="KW-0813">Transport</keyword>
<dbReference type="GO" id="GO:0005524">
    <property type="term" value="F:ATP binding"/>
    <property type="evidence" value="ECO:0007669"/>
    <property type="project" value="InterPro"/>
</dbReference>
<dbReference type="InterPro" id="IPR050093">
    <property type="entry name" value="ABC_SmlMolc_Importer"/>
</dbReference>
<feature type="domain" description="ABC transporter" evidence="2">
    <location>
        <begin position="16"/>
        <end position="65"/>
    </location>
</feature>
<comment type="caution">
    <text evidence="3">The sequence shown here is derived from an EMBL/GenBank/DDBJ whole genome shotgun (WGS) entry which is preliminary data.</text>
</comment>
<dbReference type="AlphaFoldDB" id="X1QTN8"/>
<organism evidence="3">
    <name type="scientific">marine sediment metagenome</name>
    <dbReference type="NCBI Taxonomy" id="412755"/>
    <lineage>
        <taxon>unclassified sequences</taxon>
        <taxon>metagenomes</taxon>
        <taxon>ecological metagenomes</taxon>
    </lineage>
</organism>
<proteinExistence type="predicted"/>
<evidence type="ECO:0000256" key="1">
    <source>
        <dbReference type="ARBA" id="ARBA00022448"/>
    </source>
</evidence>